<dbReference type="EC" id="2.7.1.81" evidence="7"/>
<evidence type="ECO:0000256" key="5">
    <source>
        <dbReference type="ARBA" id="ARBA00036820"/>
    </source>
</evidence>
<dbReference type="GO" id="GO:0047992">
    <property type="term" value="F:hydroxylysine kinase activity"/>
    <property type="evidence" value="ECO:0007669"/>
    <property type="project" value="UniProtKB-EC"/>
</dbReference>
<evidence type="ECO:0000256" key="3">
    <source>
        <dbReference type="ARBA" id="ARBA00022679"/>
    </source>
</evidence>
<keyword evidence="3" id="KW-0808">Transferase</keyword>
<evidence type="ECO:0000256" key="4">
    <source>
        <dbReference type="ARBA" id="ARBA00022777"/>
    </source>
</evidence>
<dbReference type="InterPro" id="IPR011009">
    <property type="entry name" value="Kinase-like_dom_sf"/>
</dbReference>
<comment type="caution">
    <text evidence="10">The sequence shown here is derived from an EMBL/GenBank/DDBJ whole genome shotgun (WGS) entry which is preliminary data.</text>
</comment>
<dbReference type="EMBL" id="JAEKLZ010000124">
    <property type="protein sequence ID" value="MBW8724632.1"/>
    <property type="molecule type" value="Genomic_DNA"/>
</dbReference>
<organism evidence="10 11">
    <name type="scientific">Inquilinus limosus</name>
    <dbReference type="NCBI Taxonomy" id="171674"/>
    <lineage>
        <taxon>Bacteria</taxon>
        <taxon>Pseudomonadati</taxon>
        <taxon>Pseudomonadota</taxon>
        <taxon>Alphaproteobacteria</taxon>
        <taxon>Rhodospirillales</taxon>
        <taxon>Rhodospirillaceae</taxon>
        <taxon>Inquilinus</taxon>
    </lineage>
</organism>
<proteinExistence type="predicted"/>
<dbReference type="InterPro" id="IPR002575">
    <property type="entry name" value="Aminoglycoside_PTrfase"/>
</dbReference>
<evidence type="ECO:0000313" key="11">
    <source>
        <dbReference type="Proteomes" id="UP000700706"/>
    </source>
</evidence>
<dbReference type="GO" id="GO:0005737">
    <property type="term" value="C:cytoplasm"/>
    <property type="evidence" value="ECO:0007669"/>
    <property type="project" value="UniProtKB-SubCell"/>
</dbReference>
<sequence>MTAGHLSPEDAERLVLDHYGIVGRAEALSSERDQNFRIETAAGQRVLLKVSDPAEERQVTHLQTAMLQHLEQADPGLPVPRILPARDGAAEIELEAGGTRRVARLLSFLDGVPLASVAARSPRQRRRIGGLAGRTAAALAGFRHPAEAHGLIWDMAGAARLRDLLGEIEDPDRRALATAALDRFDGTVAPALAGLRRQMVHADANPSNILVDPADPDTVTGLIDFGDAVRTVLATDVAVAAAYHLGDGDDPLGPAGELIAGYHAALPLQAEEVDLLGDLMATRLMMIVIVGAWRARRHPENRDYILRNNRTAWARLRRLAGLDRQDAADRLHRICREDTADV</sequence>
<comment type="catalytic activity">
    <reaction evidence="5">
        <text>(5R)-5-hydroxy-L-lysine + GTP = (5R)-5-phosphooxy-L-lysine + GDP + H(+)</text>
        <dbReference type="Rhea" id="RHEA:19049"/>
        <dbReference type="ChEBI" id="CHEBI:15378"/>
        <dbReference type="ChEBI" id="CHEBI:37565"/>
        <dbReference type="ChEBI" id="CHEBI:57882"/>
        <dbReference type="ChEBI" id="CHEBI:58189"/>
        <dbReference type="ChEBI" id="CHEBI:58357"/>
        <dbReference type="EC" id="2.7.1.81"/>
    </reaction>
</comment>
<dbReference type="Pfam" id="PF01636">
    <property type="entry name" value="APH"/>
    <property type="match status" value="1"/>
</dbReference>
<protein>
    <recommendedName>
        <fullName evidence="8">Hydroxylysine kinase</fullName>
        <ecNumber evidence="7">2.7.1.81</ecNumber>
    </recommendedName>
</protein>
<dbReference type="AlphaFoldDB" id="A0A952FGV0"/>
<evidence type="ECO:0000256" key="8">
    <source>
        <dbReference type="ARBA" id="ARBA00040505"/>
    </source>
</evidence>
<evidence type="ECO:0000256" key="1">
    <source>
        <dbReference type="ARBA" id="ARBA00004496"/>
    </source>
</evidence>
<keyword evidence="2" id="KW-0963">Cytoplasm</keyword>
<dbReference type="PANTHER" id="PTHR21064:SF1">
    <property type="entry name" value="HYDROXYLYSINE KINASE"/>
    <property type="match status" value="1"/>
</dbReference>
<dbReference type="Gene3D" id="3.90.1200.10">
    <property type="match status" value="1"/>
</dbReference>
<dbReference type="SUPFAM" id="SSF56112">
    <property type="entry name" value="Protein kinase-like (PK-like)"/>
    <property type="match status" value="1"/>
</dbReference>
<reference evidence="10" key="1">
    <citation type="submission" date="2020-06" db="EMBL/GenBank/DDBJ databases">
        <title>Stable isotope informed genome-resolved metagenomics uncovers potential trophic interactions in rhizosphere soil.</title>
        <authorList>
            <person name="Starr E.P."/>
            <person name="Shi S."/>
            <person name="Blazewicz S.J."/>
            <person name="Koch B.J."/>
            <person name="Probst A.J."/>
            <person name="Hungate B.A."/>
            <person name="Pett-Ridge J."/>
            <person name="Firestone M.K."/>
            <person name="Banfield J.F."/>
        </authorList>
    </citation>
    <scope>NUCLEOTIDE SEQUENCE</scope>
    <source>
        <strain evidence="10">YM_69_17</strain>
    </source>
</reference>
<evidence type="ECO:0000313" key="10">
    <source>
        <dbReference type="EMBL" id="MBW8724632.1"/>
    </source>
</evidence>
<evidence type="ECO:0000256" key="6">
    <source>
        <dbReference type="ARBA" id="ARBA00037368"/>
    </source>
</evidence>
<comment type="function">
    <text evidence="6">Catalyzes the GTP-dependent phosphorylation of 5-hydroxy-L-lysine.</text>
</comment>
<dbReference type="PANTHER" id="PTHR21064">
    <property type="entry name" value="AMINOGLYCOSIDE PHOSPHOTRANSFERASE DOMAIN-CONTAINING PROTEIN-RELATED"/>
    <property type="match status" value="1"/>
</dbReference>
<keyword evidence="4" id="KW-0418">Kinase</keyword>
<evidence type="ECO:0000256" key="7">
    <source>
        <dbReference type="ARBA" id="ARBA00038873"/>
    </source>
</evidence>
<dbReference type="InterPro" id="IPR050249">
    <property type="entry name" value="Pseudomonas-type_ThrB"/>
</dbReference>
<dbReference type="Proteomes" id="UP000700706">
    <property type="component" value="Unassembled WGS sequence"/>
</dbReference>
<accession>A0A952FGV0</accession>
<name>A0A952FGV0_9PROT</name>
<comment type="subcellular location">
    <subcellularLocation>
        <location evidence="1">Cytoplasm</location>
    </subcellularLocation>
</comment>
<evidence type="ECO:0000256" key="2">
    <source>
        <dbReference type="ARBA" id="ARBA00022490"/>
    </source>
</evidence>
<evidence type="ECO:0000259" key="9">
    <source>
        <dbReference type="Pfam" id="PF01636"/>
    </source>
</evidence>
<gene>
    <name evidence="10" type="ORF">JF625_05680</name>
</gene>
<feature type="domain" description="Aminoglycoside phosphotransferase" evidence="9">
    <location>
        <begin position="26"/>
        <end position="263"/>
    </location>
</feature>